<accession>A0ABR5CG08</accession>
<organism evidence="5 6">
    <name type="scientific">Agreia bicolorata</name>
    <dbReference type="NCBI Taxonomy" id="110935"/>
    <lineage>
        <taxon>Bacteria</taxon>
        <taxon>Bacillati</taxon>
        <taxon>Actinomycetota</taxon>
        <taxon>Actinomycetes</taxon>
        <taxon>Micrococcales</taxon>
        <taxon>Microbacteriaceae</taxon>
        <taxon>Agreia</taxon>
    </lineage>
</organism>
<dbReference type="PROSITE" id="PS51819">
    <property type="entry name" value="VOC"/>
    <property type="match status" value="1"/>
</dbReference>
<evidence type="ECO:0000259" key="4">
    <source>
        <dbReference type="PROSITE" id="PS51819"/>
    </source>
</evidence>
<proteinExistence type="inferred from homology"/>
<dbReference type="EMBL" id="JYFC01000003">
    <property type="protein sequence ID" value="KJC64598.1"/>
    <property type="molecule type" value="Genomic_DNA"/>
</dbReference>
<keyword evidence="3" id="KW-0046">Antibiotic resistance</keyword>
<reference evidence="5 6" key="1">
    <citation type="journal article" date="2001" name="Int. J. Syst. Evol. Microbiol.">
        <title>Agreia bicolorata gen. nov., sp. nov., to accommodate actinobacteria isolated from narrow reed grass infected by the nematode Heteroanguina graminophila.</title>
        <authorList>
            <person name="Evtushenko L.I."/>
            <person name="Dorofeeva L.V."/>
            <person name="Dobrovolskaya T.G."/>
            <person name="Streshinskaya G.M."/>
            <person name="Subbotin S.A."/>
            <person name="Tiedje J.M."/>
        </authorList>
    </citation>
    <scope>NUCLEOTIDE SEQUENCE [LARGE SCALE GENOMIC DNA]</scope>
    <source>
        <strain evidence="5 6">VKM Ac-1804</strain>
    </source>
</reference>
<name>A0ABR5CG08_9MICO</name>
<evidence type="ECO:0000256" key="1">
    <source>
        <dbReference type="ARBA" id="ARBA00011051"/>
    </source>
</evidence>
<dbReference type="Pfam" id="PF00903">
    <property type="entry name" value="Glyoxalase"/>
    <property type="match status" value="1"/>
</dbReference>
<comment type="caution">
    <text evidence="5">The sequence shown here is derived from an EMBL/GenBank/DDBJ whole genome shotgun (WGS) entry which is preliminary data.</text>
</comment>
<protein>
    <recommendedName>
        <fullName evidence="2">Bleomycin resistance protein</fullName>
    </recommendedName>
</protein>
<keyword evidence="6" id="KW-1185">Reference proteome</keyword>
<sequence>MTDHAAPNLPSRDFNVTVAFYGAFGFEPSYRSDEWLILRRGDLQLEFFPFADLVPDESSFMCSVRVDDVDELYRRIKQTGVEEKSAGRPRLHPVTMQPWGLRAGFLIDPDGTQLNLIENRAADSV</sequence>
<evidence type="ECO:0000256" key="2">
    <source>
        <dbReference type="ARBA" id="ARBA00021572"/>
    </source>
</evidence>
<dbReference type="InterPro" id="IPR029068">
    <property type="entry name" value="Glyas_Bleomycin-R_OHBP_Dase"/>
</dbReference>
<dbReference type="PRINTS" id="PR00311">
    <property type="entry name" value="BLEOMYCINRST"/>
</dbReference>
<dbReference type="Proteomes" id="UP000032503">
    <property type="component" value="Unassembled WGS sequence"/>
</dbReference>
<comment type="similarity">
    <text evidence="1">Belongs to the bleomycin resistance protein family.</text>
</comment>
<dbReference type="InterPro" id="IPR000335">
    <property type="entry name" value="Bleomycin-R"/>
</dbReference>
<dbReference type="CDD" id="cd08350">
    <property type="entry name" value="BLMT_like"/>
    <property type="match status" value="1"/>
</dbReference>
<evidence type="ECO:0000256" key="3">
    <source>
        <dbReference type="ARBA" id="ARBA00023251"/>
    </source>
</evidence>
<dbReference type="RefSeq" id="WP_044441135.1">
    <property type="nucleotide sequence ID" value="NZ_JYFC01000003.1"/>
</dbReference>
<gene>
    <name evidence="5" type="ORF">TZ00_09595</name>
</gene>
<dbReference type="InterPro" id="IPR004360">
    <property type="entry name" value="Glyas_Fos-R_dOase_dom"/>
</dbReference>
<dbReference type="Gene3D" id="3.10.180.10">
    <property type="entry name" value="2,3-Dihydroxybiphenyl 1,2-Dioxygenase, domain 1"/>
    <property type="match status" value="1"/>
</dbReference>
<dbReference type="SUPFAM" id="SSF54593">
    <property type="entry name" value="Glyoxalase/Bleomycin resistance protein/Dihydroxybiphenyl dioxygenase"/>
    <property type="match status" value="1"/>
</dbReference>
<evidence type="ECO:0000313" key="6">
    <source>
        <dbReference type="Proteomes" id="UP000032503"/>
    </source>
</evidence>
<evidence type="ECO:0000313" key="5">
    <source>
        <dbReference type="EMBL" id="KJC64598.1"/>
    </source>
</evidence>
<dbReference type="InterPro" id="IPR037523">
    <property type="entry name" value="VOC_core"/>
</dbReference>
<feature type="domain" description="VOC" evidence="4">
    <location>
        <begin position="1"/>
        <end position="119"/>
    </location>
</feature>